<dbReference type="Pfam" id="PF11013">
    <property type="entry name" value="DUF2851"/>
    <property type="match status" value="1"/>
</dbReference>
<proteinExistence type="predicted"/>
<dbReference type="Proteomes" id="UP001218638">
    <property type="component" value="Chromosome"/>
</dbReference>
<organism evidence="1 2">
    <name type="scientific">Synoicihabitans lomoniglobus</name>
    <dbReference type="NCBI Taxonomy" id="2909285"/>
    <lineage>
        <taxon>Bacteria</taxon>
        <taxon>Pseudomonadati</taxon>
        <taxon>Verrucomicrobiota</taxon>
        <taxon>Opitutia</taxon>
        <taxon>Opitutales</taxon>
        <taxon>Opitutaceae</taxon>
        <taxon>Synoicihabitans</taxon>
    </lineage>
</organism>
<name>A0AAF0CRF7_9BACT</name>
<dbReference type="KEGG" id="slom:PXH66_07590"/>
<dbReference type="EMBL" id="CP119075">
    <property type="protein sequence ID" value="WED66710.1"/>
    <property type="molecule type" value="Genomic_DNA"/>
</dbReference>
<protein>
    <submittedName>
        <fullName evidence="1">DUF2851 family protein</fullName>
    </submittedName>
</protein>
<sequence>MNSGRRDLGASRPDLDSTGAVMEMQGLFGPFQFPELLLQRIWADRAFSVGEATTQNGERIKVDHPGRWNRLGGPDFKDARLRIGGRQIDGDVEIHLHESDWRAHGHGNDAHYDGVVLHVVLYPSSATTTATNGDRASIPVLALLPLLWHDLEEYAADAAVSSIADRPADRLAAEWLEMSPRQARARLRGEARKRWDAKVHYARLRIQRTSWREACHLTAMEILGYRFNRVGMLRAAIRWPLALWGEDGVETDEVFMELAADWKLNGVRPANHPRRRLASYARWVRQGGTAWPDRLIEQARAWPGAALDTDDSGDRGVRQWRRDSGYANWWREVMAAVGAAEHVPCPRADNLWGDGFLPLLAAGGHLGEVDGFAWWFISRPGDQPANVSQAVRLIGVANGGREPLAWGHVQGMLGWQNALERDVRRRT</sequence>
<accession>A0AAF0CRF7</accession>
<reference evidence="1" key="1">
    <citation type="submission" date="2023-03" db="EMBL/GenBank/DDBJ databases">
        <title>Lomoglobus Profundus gen. nov., sp. nov., a novel member of the phylum Verrucomicrobia, isolated from deep-marine sediment of South China Sea.</title>
        <authorList>
            <person name="Ahmad T."/>
            <person name="Ishaq S.E."/>
            <person name="Wang F."/>
        </authorList>
    </citation>
    <scope>NUCLEOTIDE SEQUENCE</scope>
    <source>
        <strain evidence="1">LMO-M01</strain>
    </source>
</reference>
<dbReference type="RefSeq" id="WP_330928872.1">
    <property type="nucleotide sequence ID" value="NZ_CP119075.1"/>
</dbReference>
<evidence type="ECO:0000313" key="1">
    <source>
        <dbReference type="EMBL" id="WED66710.1"/>
    </source>
</evidence>
<dbReference type="AlphaFoldDB" id="A0AAF0CRF7"/>
<evidence type="ECO:0000313" key="2">
    <source>
        <dbReference type="Proteomes" id="UP001218638"/>
    </source>
</evidence>
<keyword evidence="2" id="KW-1185">Reference proteome</keyword>
<gene>
    <name evidence="1" type="ORF">PXH66_07590</name>
</gene>
<dbReference type="InterPro" id="IPR021272">
    <property type="entry name" value="DUF2851"/>
</dbReference>